<protein>
    <submittedName>
        <fullName evidence="1">Uncharacterized protein</fullName>
    </submittedName>
</protein>
<accession>A0ABC8T550</accession>
<evidence type="ECO:0000313" key="2">
    <source>
        <dbReference type="Proteomes" id="UP001642360"/>
    </source>
</evidence>
<organism evidence="1 2">
    <name type="scientific">Ilex paraguariensis</name>
    <name type="common">yerba mate</name>
    <dbReference type="NCBI Taxonomy" id="185542"/>
    <lineage>
        <taxon>Eukaryota</taxon>
        <taxon>Viridiplantae</taxon>
        <taxon>Streptophyta</taxon>
        <taxon>Embryophyta</taxon>
        <taxon>Tracheophyta</taxon>
        <taxon>Spermatophyta</taxon>
        <taxon>Magnoliopsida</taxon>
        <taxon>eudicotyledons</taxon>
        <taxon>Gunneridae</taxon>
        <taxon>Pentapetalae</taxon>
        <taxon>asterids</taxon>
        <taxon>campanulids</taxon>
        <taxon>Aquifoliales</taxon>
        <taxon>Aquifoliaceae</taxon>
        <taxon>Ilex</taxon>
    </lineage>
</organism>
<name>A0ABC8T550_9AQUA</name>
<comment type="caution">
    <text evidence="1">The sequence shown here is derived from an EMBL/GenBank/DDBJ whole genome shotgun (WGS) entry which is preliminary data.</text>
</comment>
<dbReference type="EMBL" id="CAUOFW020003971">
    <property type="protein sequence ID" value="CAK9163226.1"/>
    <property type="molecule type" value="Genomic_DNA"/>
</dbReference>
<gene>
    <name evidence="1" type="ORF">ILEXP_LOCUS32262</name>
</gene>
<dbReference type="AlphaFoldDB" id="A0ABC8T550"/>
<dbReference type="Proteomes" id="UP001642360">
    <property type="component" value="Unassembled WGS sequence"/>
</dbReference>
<proteinExistence type="predicted"/>
<sequence>MGELEHDIVFHSSDIVGMIYGINQDEYCHMDLEADINKATLPASNANVDVNENREVDNMVASVVNIQFEVENGETDLRDDDKEDDIYDFSFKDKDWRGDDVLILGMIANMFGQLARENVIQVVMVSQIIDMGMKVV</sequence>
<keyword evidence="2" id="KW-1185">Reference proteome</keyword>
<evidence type="ECO:0000313" key="1">
    <source>
        <dbReference type="EMBL" id="CAK9163226.1"/>
    </source>
</evidence>
<reference evidence="1 2" key="1">
    <citation type="submission" date="2024-02" db="EMBL/GenBank/DDBJ databases">
        <authorList>
            <person name="Vignale AGUSTIN F."/>
            <person name="Sosa J E."/>
            <person name="Modenutti C."/>
        </authorList>
    </citation>
    <scope>NUCLEOTIDE SEQUENCE [LARGE SCALE GENOMIC DNA]</scope>
</reference>